<dbReference type="PANTHER" id="PTHR39330">
    <property type="entry name" value="ETHANOLAMINE AMMONIA-LYASE LIGHT CHAIN"/>
    <property type="match status" value="1"/>
</dbReference>
<dbReference type="Gene3D" id="1.10.30.40">
    <property type="entry name" value="Ethanolamine ammonia-lyase light chain (EutC), N-terminal domain"/>
    <property type="match status" value="1"/>
</dbReference>
<comment type="cofactor">
    <cofactor evidence="5">
        <name>adenosylcob(III)alamin</name>
        <dbReference type="ChEBI" id="CHEBI:18408"/>
    </cofactor>
    <text evidence="5">Binds between the large and small subunits.</text>
</comment>
<dbReference type="InterPro" id="IPR042251">
    <property type="entry name" value="EutC_C"/>
</dbReference>
<evidence type="ECO:0000256" key="2">
    <source>
        <dbReference type="ARBA" id="ARBA00023239"/>
    </source>
</evidence>
<dbReference type="GO" id="GO:0006520">
    <property type="term" value="P:amino acid metabolic process"/>
    <property type="evidence" value="ECO:0007669"/>
    <property type="project" value="InterPro"/>
</dbReference>
<evidence type="ECO:0000256" key="1">
    <source>
        <dbReference type="ARBA" id="ARBA00022628"/>
    </source>
</evidence>
<comment type="pathway">
    <text evidence="5">Amine and polyamine degradation; ethanolamine degradation.</text>
</comment>
<dbReference type="EMBL" id="BPQI01000121">
    <property type="protein sequence ID" value="GJD57844.1"/>
    <property type="molecule type" value="Genomic_DNA"/>
</dbReference>
<protein>
    <recommendedName>
        <fullName evidence="5">Ethanolamine ammonia-lyase small subunit</fullName>
        <shortName evidence="5">EAL small subunit</shortName>
        <ecNumber evidence="5">4.3.1.7</ecNumber>
    </recommendedName>
</protein>
<keyword evidence="9" id="KW-1185">Reference proteome</keyword>
<organism evidence="7 8">
    <name type="scientific">Methylobacterium dankookense</name>
    <dbReference type="NCBI Taxonomy" id="560405"/>
    <lineage>
        <taxon>Bacteria</taxon>
        <taxon>Pseudomonadati</taxon>
        <taxon>Pseudomonadota</taxon>
        <taxon>Alphaproteobacteria</taxon>
        <taxon>Hyphomicrobiales</taxon>
        <taxon>Methylobacteriaceae</taxon>
        <taxon>Methylobacterium</taxon>
    </lineage>
</organism>
<dbReference type="RefSeq" id="WP_144758928.1">
    <property type="nucleotide sequence ID" value="NZ_BPQI01000121.1"/>
</dbReference>
<keyword evidence="4 5" id="KW-1283">Bacterial microcompartment</keyword>
<dbReference type="AlphaFoldDB" id="A0A564FS36"/>
<evidence type="ECO:0000256" key="4">
    <source>
        <dbReference type="ARBA" id="ARBA00024446"/>
    </source>
</evidence>
<dbReference type="GO" id="GO:0008851">
    <property type="term" value="F:ethanolamine ammonia-lyase activity"/>
    <property type="evidence" value="ECO:0007669"/>
    <property type="project" value="UniProtKB-UniRule"/>
</dbReference>
<dbReference type="PIRSF" id="PIRSF018982">
    <property type="entry name" value="EutC"/>
    <property type="match status" value="1"/>
</dbReference>
<evidence type="ECO:0000313" key="7">
    <source>
        <dbReference type="EMBL" id="VUF10540.1"/>
    </source>
</evidence>
<evidence type="ECO:0000256" key="5">
    <source>
        <dbReference type="HAMAP-Rule" id="MF_00601"/>
    </source>
</evidence>
<evidence type="ECO:0000313" key="8">
    <source>
        <dbReference type="Proteomes" id="UP000401717"/>
    </source>
</evidence>
<dbReference type="NCBIfam" id="NF003971">
    <property type="entry name" value="PRK05465.1"/>
    <property type="match status" value="1"/>
</dbReference>
<keyword evidence="3 5" id="KW-0170">Cobalt</keyword>
<dbReference type="GO" id="GO:0031471">
    <property type="term" value="C:ethanolamine degradation polyhedral organelle"/>
    <property type="evidence" value="ECO:0007669"/>
    <property type="project" value="UniProtKB-UniRule"/>
</dbReference>
<comment type="similarity">
    <text evidence="5">Belongs to the EutC family.</text>
</comment>
<reference evidence="7 8" key="1">
    <citation type="submission" date="2019-06" db="EMBL/GenBank/DDBJ databases">
        <authorList>
            <person name="Rodrigo-Torres L."/>
            <person name="Arahal R. D."/>
            <person name="Lucena T."/>
        </authorList>
    </citation>
    <scope>NUCLEOTIDE SEQUENCE [LARGE SCALE GENOMIC DNA]</scope>
    <source>
        <strain evidence="7 8">SW08-7</strain>
    </source>
</reference>
<dbReference type="InterPro" id="IPR042255">
    <property type="entry name" value="EutC_N"/>
</dbReference>
<dbReference type="GO" id="GO:0009350">
    <property type="term" value="C:ethanolamine ammonia-lyase complex"/>
    <property type="evidence" value="ECO:0007669"/>
    <property type="project" value="UniProtKB-UniRule"/>
</dbReference>
<dbReference type="Pfam" id="PF05985">
    <property type="entry name" value="EutC"/>
    <property type="match status" value="1"/>
</dbReference>
<dbReference type="EC" id="4.3.1.7" evidence="5"/>
<dbReference type="UniPathway" id="UPA00560"/>
<dbReference type="EMBL" id="CABFVH010000001">
    <property type="protein sequence ID" value="VUF10540.1"/>
    <property type="molecule type" value="Genomic_DNA"/>
</dbReference>
<keyword evidence="1 5" id="KW-0846">Cobalamin</keyword>
<keyword evidence="2 5" id="KW-0456">Lyase</keyword>
<dbReference type="GO" id="GO:0046336">
    <property type="term" value="P:ethanolamine catabolic process"/>
    <property type="evidence" value="ECO:0007669"/>
    <property type="project" value="UniProtKB-UniRule"/>
</dbReference>
<feature type="binding site" evidence="5">
    <location>
        <position position="175"/>
    </location>
    <ligand>
        <name>adenosylcob(III)alamin</name>
        <dbReference type="ChEBI" id="CHEBI:18408"/>
    </ligand>
</feature>
<gene>
    <name evidence="5 7" type="primary">eutC</name>
    <name evidence="6" type="ORF">IFDJLNFL_3757</name>
    <name evidence="7" type="ORF">MTDSW087_00207</name>
</gene>
<reference evidence="6" key="3">
    <citation type="submission" date="2021-08" db="EMBL/GenBank/DDBJ databases">
        <authorList>
            <person name="Tani A."/>
            <person name="Ola A."/>
            <person name="Ogura Y."/>
            <person name="Katsura K."/>
            <person name="Hayashi T."/>
        </authorList>
    </citation>
    <scope>NUCLEOTIDE SEQUENCE</scope>
    <source>
        <strain evidence="6">DSM 22415</strain>
    </source>
</reference>
<proteinExistence type="inferred from homology"/>
<accession>A0A564FS36</accession>
<dbReference type="Proteomes" id="UP001055303">
    <property type="component" value="Unassembled WGS sequence"/>
</dbReference>
<comment type="subcellular location">
    <subcellularLocation>
        <location evidence="5">Bacterial microcompartment</location>
    </subcellularLocation>
</comment>
<evidence type="ECO:0000256" key="3">
    <source>
        <dbReference type="ARBA" id="ARBA00023285"/>
    </source>
</evidence>
<reference evidence="6" key="2">
    <citation type="journal article" date="2021" name="Front. Microbiol.">
        <title>Comprehensive Comparative Genomics and Phenotyping of Methylobacterium Species.</title>
        <authorList>
            <person name="Alessa O."/>
            <person name="Ogura Y."/>
            <person name="Fujitani Y."/>
            <person name="Takami H."/>
            <person name="Hayashi T."/>
            <person name="Sahin N."/>
            <person name="Tani A."/>
        </authorList>
    </citation>
    <scope>NUCLEOTIDE SEQUENCE</scope>
    <source>
        <strain evidence="6">DSM 22415</strain>
    </source>
</reference>
<comment type="subunit">
    <text evidence="5">The basic unit is a heterodimer which dimerizes to form tetramers. The heterotetramers trimerize; 6 large subunits form a core ring with 6 small subunits projecting outwards.</text>
</comment>
<evidence type="ECO:0000313" key="6">
    <source>
        <dbReference type="EMBL" id="GJD57844.1"/>
    </source>
</evidence>
<comment type="function">
    <text evidence="5">Catalyzes the deamination of various vicinal amino-alcohols to oxo compounds. Allows this organism to utilize ethanolamine as the sole source of nitrogen and carbon in the presence of external vitamin B12.</text>
</comment>
<name>A0A564FS36_9HYPH</name>
<comment type="catalytic activity">
    <reaction evidence="5">
        <text>ethanolamine = acetaldehyde + NH4(+)</text>
        <dbReference type="Rhea" id="RHEA:15313"/>
        <dbReference type="ChEBI" id="CHEBI:15343"/>
        <dbReference type="ChEBI" id="CHEBI:28938"/>
        <dbReference type="ChEBI" id="CHEBI:57603"/>
        <dbReference type="EC" id="4.3.1.7"/>
    </reaction>
</comment>
<feature type="binding site" evidence="5">
    <location>
        <position position="154"/>
    </location>
    <ligand>
        <name>adenosylcob(III)alamin</name>
        <dbReference type="ChEBI" id="CHEBI:18408"/>
    </ligand>
</feature>
<dbReference type="HAMAP" id="MF_00601">
    <property type="entry name" value="EutC"/>
    <property type="match status" value="1"/>
</dbReference>
<dbReference type="OrthoDB" id="114248at2"/>
<dbReference type="InterPro" id="IPR009246">
    <property type="entry name" value="EutC"/>
</dbReference>
<dbReference type="PANTHER" id="PTHR39330:SF1">
    <property type="entry name" value="ETHANOLAMINE AMMONIA-LYASE SMALL SUBUNIT"/>
    <property type="match status" value="1"/>
</dbReference>
<evidence type="ECO:0000313" key="9">
    <source>
        <dbReference type="Proteomes" id="UP001055303"/>
    </source>
</evidence>
<dbReference type="Gene3D" id="3.40.50.11240">
    <property type="entry name" value="Ethanolamine ammonia-lyase light chain (EutC)"/>
    <property type="match status" value="1"/>
</dbReference>
<dbReference type="GO" id="GO:0031419">
    <property type="term" value="F:cobalamin binding"/>
    <property type="evidence" value="ECO:0007669"/>
    <property type="project" value="UniProtKB-UniRule"/>
</dbReference>
<dbReference type="Proteomes" id="UP000401717">
    <property type="component" value="Unassembled WGS sequence"/>
</dbReference>
<feature type="binding site" evidence="5">
    <location>
        <position position="204"/>
    </location>
    <ligand>
        <name>adenosylcob(III)alamin</name>
        <dbReference type="ChEBI" id="CHEBI:18408"/>
    </ligand>
</feature>
<sequence length="259" mass="27224">MSDQSEIWARLAGLTPARIGLGRAGSGQTTRSVLRFGLAHAQARDAVHMPMDARALRVEIEALGLATLPAASQAGDRAAYLRRPDLGRRLAPDDRGRLAASAGEACDLALVVADGLSARAVHENAVPLLEAFLPHAERAGWRLAPVVVASQARVALGDAVGEALRARAVAVLVGERPGLSSPDSLGIYLTLDPRAGRTDAERNCISNVRPAGLTPDKAAFKLGWLLSQALARGLTGVRLKDESDRVLAENPAVPQLPED</sequence>